<dbReference type="PANTHER" id="PTHR45985">
    <property type="match status" value="1"/>
</dbReference>
<dbReference type="Proteomes" id="UP000691718">
    <property type="component" value="Unassembled WGS sequence"/>
</dbReference>
<dbReference type="PANTHER" id="PTHR45985:SF8">
    <property type="entry name" value="CHITIN DEACETYLASE-LIKE 9, ISOFORM A"/>
    <property type="match status" value="1"/>
</dbReference>
<comment type="caution">
    <text evidence="3">The sequence shown here is derived from an EMBL/GenBank/DDBJ whole genome shotgun (WGS) entry which is preliminary data.</text>
</comment>
<proteinExistence type="predicted"/>
<keyword evidence="4" id="KW-1185">Reference proteome</keyword>
<dbReference type="AlphaFoldDB" id="A0A8S3W1B1"/>
<dbReference type="GO" id="GO:0016810">
    <property type="term" value="F:hydrolase activity, acting on carbon-nitrogen (but not peptide) bonds"/>
    <property type="evidence" value="ECO:0007669"/>
    <property type="project" value="InterPro"/>
</dbReference>
<evidence type="ECO:0000313" key="4">
    <source>
        <dbReference type="Proteomes" id="UP000691718"/>
    </source>
</evidence>
<dbReference type="GO" id="GO:0005975">
    <property type="term" value="P:carbohydrate metabolic process"/>
    <property type="evidence" value="ECO:0007669"/>
    <property type="project" value="InterPro"/>
</dbReference>
<evidence type="ECO:0000256" key="1">
    <source>
        <dbReference type="SAM" id="SignalP"/>
    </source>
</evidence>
<feature type="domain" description="NodB homology" evidence="2">
    <location>
        <begin position="53"/>
        <end position="135"/>
    </location>
</feature>
<dbReference type="CDD" id="cd10975">
    <property type="entry name" value="CE4_CDA_like_2"/>
    <property type="match status" value="1"/>
</dbReference>
<dbReference type="InterPro" id="IPR052740">
    <property type="entry name" value="CE4"/>
</dbReference>
<feature type="domain" description="NodB homology" evidence="2">
    <location>
        <begin position="208"/>
        <end position="336"/>
    </location>
</feature>
<dbReference type="Pfam" id="PF01522">
    <property type="entry name" value="Polysacc_deac_1"/>
    <property type="match status" value="2"/>
</dbReference>
<evidence type="ECO:0000313" key="3">
    <source>
        <dbReference type="EMBL" id="CAG4934904.1"/>
    </source>
</evidence>
<dbReference type="OrthoDB" id="504708at2759"/>
<accession>A0A8S3W1B1</accession>
<protein>
    <submittedName>
        <fullName evidence="3">(apollo) hypothetical protein</fullName>
    </submittedName>
</protein>
<gene>
    <name evidence="3" type="ORF">PAPOLLO_LOCUS896</name>
</gene>
<dbReference type="EMBL" id="CAJQZP010000049">
    <property type="protein sequence ID" value="CAG4934904.1"/>
    <property type="molecule type" value="Genomic_DNA"/>
</dbReference>
<feature type="chain" id="PRO_5035741686" evidence="1">
    <location>
        <begin position="18"/>
        <end position="516"/>
    </location>
</feature>
<dbReference type="InterPro" id="IPR002509">
    <property type="entry name" value="NODB_dom"/>
</dbReference>
<organism evidence="3 4">
    <name type="scientific">Parnassius apollo</name>
    <name type="common">Apollo butterfly</name>
    <name type="synonym">Papilio apollo</name>
    <dbReference type="NCBI Taxonomy" id="110799"/>
    <lineage>
        <taxon>Eukaryota</taxon>
        <taxon>Metazoa</taxon>
        <taxon>Ecdysozoa</taxon>
        <taxon>Arthropoda</taxon>
        <taxon>Hexapoda</taxon>
        <taxon>Insecta</taxon>
        <taxon>Pterygota</taxon>
        <taxon>Neoptera</taxon>
        <taxon>Endopterygota</taxon>
        <taxon>Lepidoptera</taxon>
        <taxon>Glossata</taxon>
        <taxon>Ditrysia</taxon>
        <taxon>Papilionoidea</taxon>
        <taxon>Papilionidae</taxon>
        <taxon>Parnassiinae</taxon>
        <taxon>Parnassini</taxon>
        <taxon>Parnassius</taxon>
        <taxon>Parnassius</taxon>
    </lineage>
</organism>
<keyword evidence="1" id="KW-0732">Signal</keyword>
<reference evidence="3" key="1">
    <citation type="submission" date="2021-04" db="EMBL/GenBank/DDBJ databases">
        <authorList>
            <person name="Tunstrom K."/>
        </authorList>
    </citation>
    <scope>NUCLEOTIDE SEQUENCE</scope>
</reference>
<name>A0A8S3W1B1_PARAO</name>
<evidence type="ECO:0000259" key="2">
    <source>
        <dbReference type="Pfam" id="PF01522"/>
    </source>
</evidence>
<sequence length="516" mass="58738">MKVILIILSLVFTLTNAADELPLAEACDPELCKLPSCRCSSTDIPGDLQPRDTPQFVVLTFDDGVNILNIETYREIGYNRLNKNNCPIGITFFINHEYTNYQLVNELYNQHFEIALHSVSHQTPQTYWAEASYDDMMKEFGDQKLQMAHFANIPISEIKVFVAIAVADGNDRELPLAETCDEDLCKLPNCRCSSTEIPGGLEPRDTPQFVIPTFDDAINILNMLNYREILYNRQNKNNCPASATFYMSHEYTDYQLVNELYNQGFEIALHSISHQTPQTYWAEATYDDMLKEFGDQKLQVSHFANIPENAVQGVRIPFLQMTGNASFQVMADVGLKYDCSWPTTRYVDPGLWPYTLDYASIQDCIVPPCPTASIPGVWVLPMVAWTDLQGFPCSMVDACVFVPPHDDEEKWFQFILTNFERHYLGNRAPFGFYVHEWYLATYPAVKRALVRFLDLVNNLNDAFMVSSGEVIDWVQNPIPLEEYVKKDCKTFVPTVCQRTNCGPLSSSHNEVGIGLD</sequence>
<feature type="signal peptide" evidence="1">
    <location>
        <begin position="1"/>
        <end position="17"/>
    </location>
</feature>